<evidence type="ECO:0000313" key="1">
    <source>
        <dbReference type="EMBL" id="KAI4378548.1"/>
    </source>
</evidence>
<dbReference type="EMBL" id="CM042883">
    <property type="protein sequence ID" value="KAI4378548.1"/>
    <property type="molecule type" value="Genomic_DNA"/>
</dbReference>
<sequence>MHQRPFEVTYNVLIDSYCRRTMIDDVVRCLGICKAWNASRTPEREGWGRVYFGEEVDEEKSTAQDYDFLRIIEVLCGKGESRKAVEIIKEFRRDGKLLSLIACVTLIEGLRKEKKMEEGLSISKRMIQDGAMVPEREGQVPDGEIYSILVYGFARERKREERKLVLDEMLDMGSIPTIAAYNALMDTLDHAAGSLWEVKAK</sequence>
<accession>A0ACB9RJ72</accession>
<reference evidence="2" key="1">
    <citation type="journal article" date="2023" name="Front. Plant Sci.">
        <title>Chromosomal-level genome assembly of Melastoma candidum provides insights into trichome evolution.</title>
        <authorList>
            <person name="Zhong Y."/>
            <person name="Wu W."/>
            <person name="Sun C."/>
            <person name="Zou P."/>
            <person name="Liu Y."/>
            <person name="Dai S."/>
            <person name="Zhou R."/>
        </authorList>
    </citation>
    <scope>NUCLEOTIDE SEQUENCE [LARGE SCALE GENOMIC DNA]</scope>
</reference>
<gene>
    <name evidence="1" type="ORF">MLD38_016012</name>
</gene>
<name>A0ACB9RJ72_9MYRT</name>
<organism evidence="1 2">
    <name type="scientific">Melastoma candidum</name>
    <dbReference type="NCBI Taxonomy" id="119954"/>
    <lineage>
        <taxon>Eukaryota</taxon>
        <taxon>Viridiplantae</taxon>
        <taxon>Streptophyta</taxon>
        <taxon>Embryophyta</taxon>
        <taxon>Tracheophyta</taxon>
        <taxon>Spermatophyta</taxon>
        <taxon>Magnoliopsida</taxon>
        <taxon>eudicotyledons</taxon>
        <taxon>Gunneridae</taxon>
        <taxon>Pentapetalae</taxon>
        <taxon>rosids</taxon>
        <taxon>malvids</taxon>
        <taxon>Myrtales</taxon>
        <taxon>Melastomataceae</taxon>
        <taxon>Melastomatoideae</taxon>
        <taxon>Melastomateae</taxon>
        <taxon>Melastoma</taxon>
    </lineage>
</organism>
<proteinExistence type="predicted"/>
<protein>
    <submittedName>
        <fullName evidence="1">Uncharacterized protein</fullName>
    </submittedName>
</protein>
<keyword evidence="2" id="KW-1185">Reference proteome</keyword>
<dbReference type="Proteomes" id="UP001057402">
    <property type="component" value="Chromosome 4"/>
</dbReference>
<comment type="caution">
    <text evidence="1">The sequence shown here is derived from an EMBL/GenBank/DDBJ whole genome shotgun (WGS) entry which is preliminary data.</text>
</comment>
<evidence type="ECO:0000313" key="2">
    <source>
        <dbReference type="Proteomes" id="UP001057402"/>
    </source>
</evidence>